<reference evidence="6 8" key="1">
    <citation type="submission" date="2015-12" db="EMBL/GenBank/DDBJ databases">
        <title>Intraspecies pangenome expansion in the marine bacterium Alteromonas.</title>
        <authorList>
            <person name="Lopez-Perez M."/>
            <person name="Rodriguez-Valera F."/>
        </authorList>
    </citation>
    <scope>NUCLEOTIDE SEQUENCE [LARGE SCALE GENOMIC DNA]</scope>
    <source>
        <strain evidence="6 8">LMG 21861</strain>
    </source>
</reference>
<evidence type="ECO:0000256" key="3">
    <source>
        <dbReference type="ARBA" id="ARBA00023163"/>
    </source>
</evidence>
<dbReference type="Pfam" id="PF12833">
    <property type="entry name" value="HTH_18"/>
    <property type="match status" value="1"/>
</dbReference>
<keyword evidence="1" id="KW-0805">Transcription regulation</keyword>
<dbReference type="AlphaFoldDB" id="A0AAW7YZD2"/>
<dbReference type="EMBL" id="CP013926">
    <property type="protein sequence ID" value="AMJ73453.1"/>
    <property type="molecule type" value="Genomic_DNA"/>
</dbReference>
<dbReference type="GO" id="GO:0003700">
    <property type="term" value="F:DNA-binding transcription factor activity"/>
    <property type="evidence" value="ECO:0007669"/>
    <property type="project" value="InterPro"/>
</dbReference>
<feature type="domain" description="HTH araC/xylS-type" evidence="5">
    <location>
        <begin position="288"/>
        <end position="386"/>
    </location>
</feature>
<feature type="compositionally biased region" description="Basic and acidic residues" evidence="4">
    <location>
        <begin position="384"/>
        <end position="397"/>
    </location>
</feature>
<reference evidence="7" key="2">
    <citation type="submission" date="2023-07" db="EMBL/GenBank/DDBJ databases">
        <title>Genome content predicts the carbon catabolic preferences of heterotrophic bacteria.</title>
        <authorList>
            <person name="Gralka M."/>
        </authorList>
    </citation>
    <scope>NUCLEOTIDE SEQUENCE</scope>
    <source>
        <strain evidence="7">F2M12</strain>
    </source>
</reference>
<dbReference type="SUPFAM" id="SSF46689">
    <property type="entry name" value="Homeodomain-like"/>
    <property type="match status" value="1"/>
</dbReference>
<dbReference type="CDD" id="cd01543">
    <property type="entry name" value="PBP1_XylR"/>
    <property type="match status" value="1"/>
</dbReference>
<keyword evidence="2 7" id="KW-0238">DNA-binding</keyword>
<dbReference type="Gene3D" id="1.10.10.60">
    <property type="entry name" value="Homeodomain-like"/>
    <property type="match status" value="1"/>
</dbReference>
<dbReference type="InterPro" id="IPR046335">
    <property type="entry name" value="LacI/GalR-like_sensor"/>
</dbReference>
<organism evidence="7 9">
    <name type="scientific">Alteromonas stellipolaris</name>
    <dbReference type="NCBI Taxonomy" id="233316"/>
    <lineage>
        <taxon>Bacteria</taxon>
        <taxon>Pseudomonadati</taxon>
        <taxon>Pseudomonadota</taxon>
        <taxon>Gammaproteobacteria</taxon>
        <taxon>Alteromonadales</taxon>
        <taxon>Alteromonadaceae</taxon>
        <taxon>Alteromonas/Salinimonas group</taxon>
        <taxon>Alteromonas</taxon>
    </lineage>
</organism>
<evidence type="ECO:0000256" key="2">
    <source>
        <dbReference type="ARBA" id="ARBA00023125"/>
    </source>
</evidence>
<sequence length="404" mass="46174">MVEKAHSITLLLNASKIFDRQIIEGIGSYLQSSNADWDLYLEEDFLTRLEHFDEWSGDGVIADFDNPAIERALSNTKVPVVAIGGSYQDDASYPNVPYVATDNYALVEAAFNHLRHKGIERFAFYGSPISREQRWAQEREQAMLSLAKHYGYECYVYRGHAVRAETWQYSQKRLTDWLKSLPSPTGIVAVTDSRARHLLQACDHLGFLIPERFAVIGIDDDELTRFLSRVSLTSVRQGSLEMGYQAARLLHKQLNGRLIKNKQLLVPPVTVAERQSTDFKAIKDPLVMQASHFIHMNACKGIKVDQVLDHVGISRSNLESRFREERGHSIHTEIHNEKLSRACQMLKETDANSGDIAQRCGYPSVQYMYALFRKHFDKTPVEYRQDSQPNHFEDEPRSSVIKVI</sequence>
<name>A0AAW7YZD2_9ALTE</name>
<evidence type="ECO:0000313" key="8">
    <source>
        <dbReference type="Proteomes" id="UP000056750"/>
    </source>
</evidence>
<evidence type="ECO:0000313" key="7">
    <source>
        <dbReference type="EMBL" id="MDO6576327.1"/>
    </source>
</evidence>
<dbReference type="KEGG" id="asq:AVL57_05375"/>
<dbReference type="InterPro" id="IPR028082">
    <property type="entry name" value="Peripla_BP_I"/>
</dbReference>
<dbReference type="Gene3D" id="3.40.50.2300">
    <property type="match status" value="2"/>
</dbReference>
<dbReference type="SMART" id="SM00342">
    <property type="entry name" value="HTH_ARAC"/>
    <property type="match status" value="1"/>
</dbReference>
<accession>A0AAW7YZD2</accession>
<evidence type="ECO:0000313" key="6">
    <source>
        <dbReference type="EMBL" id="AMJ73453.1"/>
    </source>
</evidence>
<dbReference type="Proteomes" id="UP001170717">
    <property type="component" value="Unassembled WGS sequence"/>
</dbReference>
<dbReference type="RefSeq" id="WP_057793661.1">
    <property type="nucleotide sequence ID" value="NZ_CAXIBE010000013.1"/>
</dbReference>
<dbReference type="PROSITE" id="PS01124">
    <property type="entry name" value="HTH_ARAC_FAMILY_2"/>
    <property type="match status" value="1"/>
</dbReference>
<feature type="region of interest" description="Disordered" evidence="4">
    <location>
        <begin position="384"/>
        <end position="404"/>
    </location>
</feature>
<dbReference type="InterPro" id="IPR054031">
    <property type="entry name" value="XylR_PBP1"/>
</dbReference>
<evidence type="ECO:0000259" key="5">
    <source>
        <dbReference type="PROSITE" id="PS01124"/>
    </source>
</evidence>
<keyword evidence="3" id="KW-0804">Transcription</keyword>
<dbReference type="Pfam" id="PF13377">
    <property type="entry name" value="Peripla_BP_3"/>
    <property type="match status" value="1"/>
</dbReference>
<proteinExistence type="predicted"/>
<evidence type="ECO:0000256" key="1">
    <source>
        <dbReference type="ARBA" id="ARBA00023015"/>
    </source>
</evidence>
<protein>
    <submittedName>
        <fullName evidence="6 7">Transcriptional regulator</fullName>
    </submittedName>
</protein>
<dbReference type="InterPro" id="IPR018060">
    <property type="entry name" value="HTH_AraC"/>
</dbReference>
<evidence type="ECO:0000256" key="4">
    <source>
        <dbReference type="SAM" id="MobiDB-lite"/>
    </source>
</evidence>
<dbReference type="Proteomes" id="UP000056750">
    <property type="component" value="Chromosome"/>
</dbReference>
<dbReference type="PANTHER" id="PTHR30146">
    <property type="entry name" value="LACI-RELATED TRANSCRIPTIONAL REPRESSOR"/>
    <property type="match status" value="1"/>
</dbReference>
<dbReference type="GO" id="GO:0000976">
    <property type="term" value="F:transcription cis-regulatory region binding"/>
    <property type="evidence" value="ECO:0007669"/>
    <property type="project" value="TreeGrafter"/>
</dbReference>
<dbReference type="Pfam" id="PF22177">
    <property type="entry name" value="PBP1_XylR"/>
    <property type="match status" value="1"/>
</dbReference>
<evidence type="ECO:0000313" key="9">
    <source>
        <dbReference type="Proteomes" id="UP001170717"/>
    </source>
</evidence>
<dbReference type="EMBL" id="JAUOQI010000002">
    <property type="protein sequence ID" value="MDO6576327.1"/>
    <property type="molecule type" value="Genomic_DNA"/>
</dbReference>
<dbReference type="InterPro" id="IPR009057">
    <property type="entry name" value="Homeodomain-like_sf"/>
</dbReference>
<keyword evidence="8" id="KW-1185">Reference proteome</keyword>
<gene>
    <name evidence="6" type="ORF">AVL57_05375</name>
    <name evidence="7" type="ORF">Q4527_02950</name>
</gene>
<dbReference type="PANTHER" id="PTHR30146:SF24">
    <property type="entry name" value="XYLOSE OPERON REGULATORY PROTEIN"/>
    <property type="match status" value="1"/>
</dbReference>
<dbReference type="SUPFAM" id="SSF53822">
    <property type="entry name" value="Periplasmic binding protein-like I"/>
    <property type="match status" value="1"/>
</dbReference>